<dbReference type="Pfam" id="PF24032">
    <property type="entry name" value="YQBQ"/>
    <property type="match status" value="1"/>
</dbReference>
<name>A0A927BWZ7_9BACL</name>
<dbReference type="SUPFAM" id="SSF69279">
    <property type="entry name" value="Phage tail proteins"/>
    <property type="match status" value="1"/>
</dbReference>
<keyword evidence="3" id="KW-1185">Reference proteome</keyword>
<organism evidence="2 3">
    <name type="scientific">Paenibacillus sabuli</name>
    <dbReference type="NCBI Taxonomy" id="2772509"/>
    <lineage>
        <taxon>Bacteria</taxon>
        <taxon>Bacillati</taxon>
        <taxon>Bacillota</taxon>
        <taxon>Bacilli</taxon>
        <taxon>Bacillales</taxon>
        <taxon>Paenibacillaceae</taxon>
        <taxon>Paenibacillus</taxon>
    </lineage>
</organism>
<dbReference type="RefSeq" id="WP_190920988.1">
    <property type="nucleotide sequence ID" value="NZ_JACXIZ010000047.1"/>
</dbReference>
<dbReference type="EMBL" id="JACXIZ010000047">
    <property type="protein sequence ID" value="MBD2847882.1"/>
    <property type="molecule type" value="Genomic_DNA"/>
</dbReference>
<sequence>MANVKFDNTSYKFDTLEAKYRNFFAPAFEVLIDGRNLIRESVAISSLTVDTTVESKADSFRFKVENAFDPVRRQFQWVDSFLAVGKYIEIRMGYTDKLETVFYGVITSVALDYPADGNPNITVSGMDISFLMMKGVHSNSWKEKKESDVVRSIAAKYGARMKIDDTAVKKPIIEQNQMNDFQFVHALAEANHFDFFVVGKTLYFRKPKASKTPVVTLMYGKNLVSYQTNVDISNQVSQVVVRGFDVKTTKPIEAKSRSVDIIGTNSKTGKDIMRALADYTVEYVYTNSITQQEAQALADAMLNERAMDLVTGSGESIGLPEIRAGRYIKLDGLGAKFNQPMYLNQVTHQIDSSGYMTSFEVGGNAI</sequence>
<evidence type="ECO:0000259" key="1">
    <source>
        <dbReference type="Pfam" id="PF24032"/>
    </source>
</evidence>
<accession>A0A927BWZ7</accession>
<dbReference type="Proteomes" id="UP000621560">
    <property type="component" value="Unassembled WGS sequence"/>
</dbReference>
<proteinExistence type="predicted"/>
<comment type="caution">
    <text evidence="2">The sequence shown here is derived from an EMBL/GenBank/DDBJ whole genome shotgun (WGS) entry which is preliminary data.</text>
</comment>
<evidence type="ECO:0000313" key="3">
    <source>
        <dbReference type="Proteomes" id="UP000621560"/>
    </source>
</evidence>
<protein>
    <submittedName>
        <fullName evidence="2">Phage late control D family protein</fullName>
    </submittedName>
</protein>
<dbReference type="AlphaFoldDB" id="A0A927BWZ7"/>
<dbReference type="InterPro" id="IPR056937">
    <property type="entry name" value="YqbQ/XkdQ"/>
</dbReference>
<reference evidence="2" key="1">
    <citation type="submission" date="2020-09" db="EMBL/GenBank/DDBJ databases">
        <title>A novel bacterium of genus Paenibacillus, isolated from South China Sea.</title>
        <authorList>
            <person name="Huang H."/>
            <person name="Mo K."/>
            <person name="Hu Y."/>
        </authorList>
    </citation>
    <scope>NUCLEOTIDE SEQUENCE</scope>
    <source>
        <strain evidence="2">IB182496</strain>
    </source>
</reference>
<feature type="domain" description="YqbQ/XkdQ" evidence="1">
    <location>
        <begin position="51"/>
        <end position="360"/>
    </location>
</feature>
<evidence type="ECO:0000313" key="2">
    <source>
        <dbReference type="EMBL" id="MBD2847882.1"/>
    </source>
</evidence>
<gene>
    <name evidence="2" type="ORF">IDH44_22025</name>
</gene>